<evidence type="ECO:0000313" key="5">
    <source>
        <dbReference type="Proteomes" id="UP000799764"/>
    </source>
</evidence>
<dbReference type="SMART" id="SM00066">
    <property type="entry name" value="GAL4"/>
    <property type="match status" value="1"/>
</dbReference>
<dbReference type="GO" id="GO:0008270">
    <property type="term" value="F:zinc ion binding"/>
    <property type="evidence" value="ECO:0007669"/>
    <property type="project" value="InterPro"/>
</dbReference>
<dbReference type="GO" id="GO:0000981">
    <property type="term" value="F:DNA-binding transcription factor activity, RNA polymerase II-specific"/>
    <property type="evidence" value="ECO:0007669"/>
    <property type="project" value="InterPro"/>
</dbReference>
<dbReference type="PROSITE" id="PS50048">
    <property type="entry name" value="ZN2_CY6_FUNGAL_2"/>
    <property type="match status" value="1"/>
</dbReference>
<dbReference type="Proteomes" id="UP000799764">
    <property type="component" value="Unassembled WGS sequence"/>
</dbReference>
<feature type="compositionally biased region" description="Polar residues" evidence="2">
    <location>
        <begin position="186"/>
        <end position="206"/>
    </location>
</feature>
<feature type="region of interest" description="Disordered" evidence="2">
    <location>
        <begin position="1"/>
        <end position="149"/>
    </location>
</feature>
<comment type="caution">
    <text evidence="4">The sequence shown here is derived from an EMBL/GenBank/DDBJ whole genome shotgun (WGS) entry which is preliminary data.</text>
</comment>
<dbReference type="CDD" id="cd00067">
    <property type="entry name" value="GAL4"/>
    <property type="match status" value="1"/>
</dbReference>
<organism evidence="4 5">
    <name type="scientific">Karstenula rhodostoma CBS 690.94</name>
    <dbReference type="NCBI Taxonomy" id="1392251"/>
    <lineage>
        <taxon>Eukaryota</taxon>
        <taxon>Fungi</taxon>
        <taxon>Dikarya</taxon>
        <taxon>Ascomycota</taxon>
        <taxon>Pezizomycotina</taxon>
        <taxon>Dothideomycetes</taxon>
        <taxon>Pleosporomycetidae</taxon>
        <taxon>Pleosporales</taxon>
        <taxon>Massarineae</taxon>
        <taxon>Didymosphaeriaceae</taxon>
        <taxon>Karstenula</taxon>
    </lineage>
</organism>
<keyword evidence="5" id="KW-1185">Reference proteome</keyword>
<protein>
    <recommendedName>
        <fullName evidence="3">Zn(2)-C6 fungal-type domain-containing protein</fullName>
    </recommendedName>
</protein>
<name>A0A9P4PN84_9PLEO</name>
<gene>
    <name evidence="4" type="ORF">P171DRAFT_277812</name>
</gene>
<feature type="region of interest" description="Disordered" evidence="2">
    <location>
        <begin position="605"/>
        <end position="628"/>
    </location>
</feature>
<feature type="region of interest" description="Disordered" evidence="2">
    <location>
        <begin position="673"/>
        <end position="707"/>
    </location>
</feature>
<dbReference type="InterPro" id="IPR036864">
    <property type="entry name" value="Zn2-C6_fun-type_DNA-bd_sf"/>
</dbReference>
<reference evidence="4" key="1">
    <citation type="journal article" date="2020" name="Stud. Mycol.">
        <title>101 Dothideomycetes genomes: a test case for predicting lifestyles and emergence of pathogens.</title>
        <authorList>
            <person name="Haridas S."/>
            <person name="Albert R."/>
            <person name="Binder M."/>
            <person name="Bloem J."/>
            <person name="Labutti K."/>
            <person name="Salamov A."/>
            <person name="Andreopoulos B."/>
            <person name="Baker S."/>
            <person name="Barry K."/>
            <person name="Bills G."/>
            <person name="Bluhm B."/>
            <person name="Cannon C."/>
            <person name="Castanera R."/>
            <person name="Culley D."/>
            <person name="Daum C."/>
            <person name="Ezra D."/>
            <person name="Gonzalez J."/>
            <person name="Henrissat B."/>
            <person name="Kuo A."/>
            <person name="Liang C."/>
            <person name="Lipzen A."/>
            <person name="Lutzoni F."/>
            <person name="Magnuson J."/>
            <person name="Mondo S."/>
            <person name="Nolan M."/>
            <person name="Ohm R."/>
            <person name="Pangilinan J."/>
            <person name="Park H.-J."/>
            <person name="Ramirez L."/>
            <person name="Alfaro M."/>
            <person name="Sun H."/>
            <person name="Tritt A."/>
            <person name="Yoshinaga Y."/>
            <person name="Zwiers L.-H."/>
            <person name="Turgeon B."/>
            <person name="Goodwin S."/>
            <person name="Spatafora J."/>
            <person name="Crous P."/>
            <person name="Grigoriev I."/>
        </authorList>
    </citation>
    <scope>NUCLEOTIDE SEQUENCE</scope>
    <source>
        <strain evidence="4">CBS 690.94</strain>
    </source>
</reference>
<dbReference type="PANTHER" id="PTHR47785:SF4">
    <property type="entry name" value="ZN(II)2CYS6 TRANSCRIPTION FACTOR (EUROFUNG)"/>
    <property type="match status" value="1"/>
</dbReference>
<dbReference type="CDD" id="cd12148">
    <property type="entry name" value="fungal_TF_MHR"/>
    <property type="match status" value="1"/>
</dbReference>
<accession>A0A9P4PN84</accession>
<feature type="compositionally biased region" description="Polar residues" evidence="2">
    <location>
        <begin position="139"/>
        <end position="149"/>
    </location>
</feature>
<sequence>MDGVDPDAHTHKRPRLDSVNPVYNGLPPPQPPAARHPSHPTSAQASSPPPPRIFPSHNLPHPSHTYPSPAPGPYGPPQPSPSLPPSDIRHLPDPRSSISSPGHRPHGLPGTPVTLPARLPHVPQDTIRSYSAAPPPQLHLSQESRPTPSLSINIDVKRADSTAPQGMEHGGPSSWPSNPDPHASRHNSMSNGYASTMSPPNESQFHTPPLPQTPHYGQPPSMASYSHGPYMSQYGPGAQAMRRKQVRATQACNHCRSRKQKCDEARPCQFCRENNFDCQYKDVPPPKQDRSMMQLQDSVNSISDTLKDFVANFNVWKQHVDGKLAQPKFATHASPAFDHASPQQGSGARPPTSEQHTPRLPTPVQGRTQYGRVNSMKMESPVVTHSHISPGPAQASTPIKRESYQAFSAQPATPADSVVTTVTRIQPEPANDNERIGLKADHRTPAHRLFIEWPSMANFCHGVPFIQRLLEEGHRIDQYPMLMEQDRGLLRVWGVGEGHDLYDGAHGPGSPENHPESDTPSPAATKEGLWGCPPADHSSPSTLNGDPPRYEHVGGLGPDGKPDFHSKTLWELYRSYQDNIHNLHPFLNPAKLRKMIQEFQEVYSPDRRNSTMSPSAVPERLNGSMKRKRSSTMYGDAYGVADELARGSIERSLRNAIILLVLALGKVCLHTDKLPHPQSDRQPTANGTWGYHRDSPRSANDSFSSDASDTRARNIDILPGMAYFSYATDILGNQNGGNTVAHAQAMLLAALYLGQFGRVLESWSWTNNACRICLVLIRREGKKVNRKKITTNAAGQNVVEDPSNEISLSPEERHRLNLIKCVYWTCLQMESDIIAEISELQPSAITQYQTKIEYPSGVYESFGEGMPEFDATSVHTKNLFLYSSQIHLRVILNDAHNSLYGARLGFDSNNIDEIGNNARSHAELLATWRRLLPDALAWDDNDPPSTDISVARMRAKYYGGYYVVLRPLLFKAIHRMKLPPTVSSNNSPPDASYQFNPHRDIVDLSAEDEKALTIVQKCVESAIQSTVAFDRIGADENAPYRNYESQRKSRLIVPNVFGTLHAQFGNMLVLTAVYNSPMSKFLPNKNCLTKETLSALFTRTQDILRELSGNSPVLSLDYEILDNLARQHGIQYRRPR</sequence>
<feature type="domain" description="Zn(2)-C6 fungal-type" evidence="3">
    <location>
        <begin position="251"/>
        <end position="280"/>
    </location>
</feature>
<dbReference type="PANTHER" id="PTHR47785">
    <property type="entry name" value="ZN(II)2CYS6 TRANSCRIPTION FACTOR (EUROFUNG)-RELATED-RELATED"/>
    <property type="match status" value="1"/>
</dbReference>
<feature type="region of interest" description="Disordered" evidence="2">
    <location>
        <begin position="501"/>
        <end position="558"/>
    </location>
</feature>
<feature type="region of interest" description="Disordered" evidence="2">
    <location>
        <begin position="162"/>
        <end position="208"/>
    </location>
</feature>
<feature type="region of interest" description="Disordered" evidence="2">
    <location>
        <begin position="335"/>
        <end position="367"/>
    </location>
</feature>
<evidence type="ECO:0000259" key="3">
    <source>
        <dbReference type="PROSITE" id="PS50048"/>
    </source>
</evidence>
<proteinExistence type="predicted"/>
<keyword evidence="1" id="KW-0539">Nucleus</keyword>
<dbReference type="InterPro" id="IPR001138">
    <property type="entry name" value="Zn2Cys6_DnaBD"/>
</dbReference>
<dbReference type="Pfam" id="PF00172">
    <property type="entry name" value="Zn_clus"/>
    <property type="match status" value="1"/>
</dbReference>
<dbReference type="SUPFAM" id="SSF57701">
    <property type="entry name" value="Zn2/Cys6 DNA-binding domain"/>
    <property type="match status" value="1"/>
</dbReference>
<dbReference type="AlphaFoldDB" id="A0A9P4PN84"/>
<dbReference type="Gene3D" id="4.10.240.10">
    <property type="entry name" value="Zn(2)-C6 fungal-type DNA-binding domain"/>
    <property type="match status" value="1"/>
</dbReference>
<feature type="compositionally biased region" description="Pro residues" evidence="2">
    <location>
        <begin position="68"/>
        <end position="84"/>
    </location>
</feature>
<feature type="compositionally biased region" description="Low complexity" evidence="2">
    <location>
        <begin position="698"/>
        <end position="707"/>
    </location>
</feature>
<dbReference type="PROSITE" id="PS00463">
    <property type="entry name" value="ZN2_CY6_FUNGAL_1"/>
    <property type="match status" value="1"/>
</dbReference>
<dbReference type="InterPro" id="IPR053181">
    <property type="entry name" value="EcdB-like_regulator"/>
</dbReference>
<evidence type="ECO:0000256" key="2">
    <source>
        <dbReference type="SAM" id="MobiDB-lite"/>
    </source>
</evidence>
<dbReference type="OrthoDB" id="5244761at2759"/>
<evidence type="ECO:0000313" key="4">
    <source>
        <dbReference type="EMBL" id="KAF2446009.1"/>
    </source>
</evidence>
<evidence type="ECO:0000256" key="1">
    <source>
        <dbReference type="ARBA" id="ARBA00023242"/>
    </source>
</evidence>
<feature type="compositionally biased region" description="Low complexity" evidence="2">
    <location>
        <begin position="35"/>
        <end position="46"/>
    </location>
</feature>
<dbReference type="EMBL" id="MU001499">
    <property type="protein sequence ID" value="KAF2446009.1"/>
    <property type="molecule type" value="Genomic_DNA"/>
</dbReference>